<evidence type="ECO:0000259" key="2">
    <source>
        <dbReference type="Pfam" id="PF06110"/>
    </source>
</evidence>
<feature type="domain" description="Thioredoxin" evidence="2">
    <location>
        <begin position="22"/>
        <end position="107"/>
    </location>
</feature>
<accession>A0A8H5MBP0</accession>
<comment type="similarity">
    <text evidence="1">Belongs to the thioredoxin family.</text>
</comment>
<dbReference type="Proteomes" id="UP000518752">
    <property type="component" value="Unassembled WGS sequence"/>
</dbReference>
<evidence type="ECO:0000313" key="4">
    <source>
        <dbReference type="Proteomes" id="UP000518752"/>
    </source>
</evidence>
<dbReference type="InterPro" id="IPR045108">
    <property type="entry name" value="TXNDC17-like"/>
</dbReference>
<evidence type="ECO:0000256" key="1">
    <source>
        <dbReference type="ARBA" id="ARBA00008987"/>
    </source>
</evidence>
<dbReference type="PANTHER" id="PTHR12452">
    <property type="entry name" value="42-9-9 PROTEIN-RELATED"/>
    <property type="match status" value="1"/>
</dbReference>
<organism evidence="3 4">
    <name type="scientific">Collybiopsis confluens</name>
    <dbReference type="NCBI Taxonomy" id="2823264"/>
    <lineage>
        <taxon>Eukaryota</taxon>
        <taxon>Fungi</taxon>
        <taxon>Dikarya</taxon>
        <taxon>Basidiomycota</taxon>
        <taxon>Agaricomycotina</taxon>
        <taxon>Agaricomycetes</taxon>
        <taxon>Agaricomycetidae</taxon>
        <taxon>Agaricales</taxon>
        <taxon>Marasmiineae</taxon>
        <taxon>Omphalotaceae</taxon>
        <taxon>Collybiopsis</taxon>
    </lineage>
</organism>
<dbReference type="PANTHER" id="PTHR12452:SF0">
    <property type="entry name" value="THIOREDOXIN DOMAIN-CONTAINING PROTEIN 17"/>
    <property type="match status" value="1"/>
</dbReference>
<keyword evidence="4" id="KW-1185">Reference proteome</keyword>
<reference evidence="3 4" key="1">
    <citation type="journal article" date="2020" name="ISME J.">
        <title>Uncovering the hidden diversity of litter-decomposition mechanisms in mushroom-forming fungi.</title>
        <authorList>
            <person name="Floudas D."/>
            <person name="Bentzer J."/>
            <person name="Ahren D."/>
            <person name="Johansson T."/>
            <person name="Persson P."/>
            <person name="Tunlid A."/>
        </authorList>
    </citation>
    <scope>NUCLEOTIDE SEQUENCE [LARGE SCALE GENOMIC DNA]</scope>
    <source>
        <strain evidence="3 4">CBS 406.79</strain>
    </source>
</reference>
<proteinExistence type="inferred from homology"/>
<dbReference type="Pfam" id="PF06110">
    <property type="entry name" value="TXD17-like_Trx"/>
    <property type="match status" value="1"/>
</dbReference>
<protein>
    <recommendedName>
        <fullName evidence="2">Thioredoxin domain-containing protein</fullName>
    </recommendedName>
</protein>
<dbReference type="GO" id="GO:0005829">
    <property type="term" value="C:cytosol"/>
    <property type="evidence" value="ECO:0007669"/>
    <property type="project" value="TreeGrafter"/>
</dbReference>
<dbReference type="InterPro" id="IPR010357">
    <property type="entry name" value="TXNDC17_dom"/>
</dbReference>
<dbReference type="EMBL" id="JAACJN010000029">
    <property type="protein sequence ID" value="KAF5388580.1"/>
    <property type="molecule type" value="Genomic_DNA"/>
</dbReference>
<dbReference type="AlphaFoldDB" id="A0A8H5MBP0"/>
<sequence>MPLHAADSTTTTPESLCDASEQYLIFYSSIVGLQMWCPDCRNVEDLVKRTFEGDDAPSALIVYTGDFPTWKSPSNVFRGRPWVIQSVPTIVKIQNGKEVERLVDSEITPGLARFVSF</sequence>
<dbReference type="InterPro" id="IPR036249">
    <property type="entry name" value="Thioredoxin-like_sf"/>
</dbReference>
<dbReference type="GO" id="GO:0047134">
    <property type="term" value="F:protein-disulfide reductase [NAD(P)H] activity"/>
    <property type="evidence" value="ECO:0007669"/>
    <property type="project" value="InterPro"/>
</dbReference>
<dbReference type="OrthoDB" id="78947at2759"/>
<evidence type="ECO:0000313" key="3">
    <source>
        <dbReference type="EMBL" id="KAF5388580.1"/>
    </source>
</evidence>
<name>A0A8H5MBP0_9AGAR</name>
<comment type="caution">
    <text evidence="3">The sequence shown here is derived from an EMBL/GenBank/DDBJ whole genome shotgun (WGS) entry which is preliminary data.</text>
</comment>
<dbReference type="SUPFAM" id="SSF52833">
    <property type="entry name" value="Thioredoxin-like"/>
    <property type="match status" value="1"/>
</dbReference>
<dbReference type="Gene3D" id="3.40.30.10">
    <property type="entry name" value="Glutaredoxin"/>
    <property type="match status" value="1"/>
</dbReference>
<gene>
    <name evidence="3" type="ORF">D9757_004724</name>
</gene>